<dbReference type="Pfam" id="PF00483">
    <property type="entry name" value="NTP_transferase"/>
    <property type="match status" value="1"/>
</dbReference>
<evidence type="ECO:0000256" key="8">
    <source>
        <dbReference type="ARBA" id="ARBA00022679"/>
    </source>
</evidence>
<comment type="similarity">
    <text evidence="4">In the N-terminal section; belongs to the N-acetylglucosamine-1-phosphate uridyltransferase family.</text>
</comment>
<organism evidence="16 17">
    <name type="scientific">Methanocella conradii (strain DSM 24694 / JCM 17849 / CGMCC 1.5162 / HZ254)</name>
    <dbReference type="NCBI Taxonomy" id="1041930"/>
    <lineage>
        <taxon>Archaea</taxon>
        <taxon>Methanobacteriati</taxon>
        <taxon>Methanobacteriota</taxon>
        <taxon>Stenosarchaea group</taxon>
        <taxon>Methanomicrobia</taxon>
        <taxon>Methanocellales</taxon>
        <taxon>Methanocellaceae</taxon>
        <taxon>Methanocella</taxon>
    </lineage>
</organism>
<dbReference type="CDD" id="cd05636">
    <property type="entry name" value="LbH_G1P_TT_C_like"/>
    <property type="match status" value="1"/>
</dbReference>
<evidence type="ECO:0000259" key="14">
    <source>
        <dbReference type="Pfam" id="PF00483"/>
    </source>
</evidence>
<sequence length="407" mass="43572">MRAVILAAGEGTRMRPLTESRPKVMLPIANRPMLEYIIDEVRRAGIREVTLIVGYKKEAVIDYFGDGSQFGVDIEYVVQERQMGTGHAFGMAAGACDGRFIAMNGDVMVSAAHLKKLMKRREEAVVTVKEVADPRPYGVIVADGGRVARIVEKSAEPPSSLANAGIYLFSASIFSAIDETRPSPRGEIEVTDSLQRLIDAGKSVGYEVMEEEWLDVGRPWDLLAANELALKKMKGQIQGIVEPFATLKGEVSIGEGTIVRNGAYIVGPVVIGNNCDIGPNCYIRAFTSIGNRVHIGNAVEVKNSIIMDDTKIGHLSYVGDSVIGSRCNFGAGTKVANLRLDEKTIPVIVKGQKVDSGRRKLGCIMGDDVHTGIGSLINVGAVIGAGSQIGPGVLVKGEIPAKQKAIK</sequence>
<dbReference type="UniPathway" id="UPA00113">
    <property type="reaction ID" value="UER00532"/>
</dbReference>
<evidence type="ECO:0000259" key="15">
    <source>
        <dbReference type="Pfam" id="PF25087"/>
    </source>
</evidence>
<dbReference type="InterPro" id="IPR011004">
    <property type="entry name" value="Trimer_LpxA-like_sf"/>
</dbReference>
<keyword evidence="17" id="KW-1185">Reference proteome</keyword>
<dbReference type="GO" id="GO:0019134">
    <property type="term" value="F:glucosamine-1-phosphate N-acetyltransferase activity"/>
    <property type="evidence" value="ECO:0007669"/>
    <property type="project" value="UniProtKB-EC"/>
</dbReference>
<evidence type="ECO:0000256" key="5">
    <source>
        <dbReference type="ARBA" id="ARBA00012225"/>
    </source>
</evidence>
<dbReference type="GO" id="GO:0003977">
    <property type="term" value="F:UDP-N-acetylglucosamine diphosphorylase activity"/>
    <property type="evidence" value="ECO:0007669"/>
    <property type="project" value="UniProtKB-EC"/>
</dbReference>
<dbReference type="Proteomes" id="UP000005233">
    <property type="component" value="Chromosome"/>
</dbReference>
<feature type="domain" description="Mannose-1-phosphate guanyltransferase C-terminal" evidence="15">
    <location>
        <begin position="265"/>
        <end position="382"/>
    </location>
</feature>
<dbReference type="eggNOG" id="arCOG00666">
    <property type="taxonomic scope" value="Archaea"/>
</dbReference>
<dbReference type="InterPro" id="IPR005835">
    <property type="entry name" value="NTP_transferase_dom"/>
</dbReference>
<dbReference type="RefSeq" id="WP_014406581.1">
    <property type="nucleotide sequence ID" value="NC_017034.1"/>
</dbReference>
<dbReference type="AlphaFoldDB" id="H8I6A3"/>
<comment type="pathway">
    <text evidence="1">Nucleotide-sugar biosynthesis; UDP-N-acetyl-alpha-D-glucosamine biosynthesis; N-acetyl-alpha-D-glucosamine 1-phosphate from alpha-D-glucosamine 6-phosphate (route II): step 2/2.</text>
</comment>
<evidence type="ECO:0000256" key="1">
    <source>
        <dbReference type="ARBA" id="ARBA00005166"/>
    </source>
</evidence>
<comment type="similarity">
    <text evidence="3">In the C-terminal section; belongs to the transferase hexapeptide repeat family.</text>
</comment>
<accession>H8I6A3</accession>
<evidence type="ECO:0000256" key="7">
    <source>
        <dbReference type="ARBA" id="ARBA00013414"/>
    </source>
</evidence>
<comment type="catalytic activity">
    <reaction evidence="12">
        <text>alpha-D-glucosamine 1-phosphate + acetyl-CoA = N-acetyl-alpha-D-glucosamine 1-phosphate + CoA + H(+)</text>
        <dbReference type="Rhea" id="RHEA:13725"/>
        <dbReference type="ChEBI" id="CHEBI:15378"/>
        <dbReference type="ChEBI" id="CHEBI:57287"/>
        <dbReference type="ChEBI" id="CHEBI:57288"/>
        <dbReference type="ChEBI" id="CHEBI:57776"/>
        <dbReference type="ChEBI" id="CHEBI:58516"/>
        <dbReference type="EC" id="2.3.1.157"/>
    </reaction>
</comment>
<dbReference type="InterPro" id="IPR023915">
    <property type="entry name" value="Bifunctiontional_GlmU_arc-type"/>
</dbReference>
<gene>
    <name evidence="16" type="primary">glmU-2</name>
    <name evidence="16" type="ordered locus">Mtc_2010</name>
</gene>
<evidence type="ECO:0000256" key="9">
    <source>
        <dbReference type="ARBA" id="ARBA00022695"/>
    </source>
</evidence>
<dbReference type="EC" id="2.3.1.157" evidence="5"/>
<dbReference type="PANTHER" id="PTHR43584">
    <property type="entry name" value="NUCLEOTIDYL TRANSFERASE"/>
    <property type="match status" value="1"/>
</dbReference>
<dbReference type="SUPFAM" id="SSF53448">
    <property type="entry name" value="Nucleotide-diphospho-sugar transferases"/>
    <property type="match status" value="1"/>
</dbReference>
<dbReference type="OrthoDB" id="15372at2157"/>
<dbReference type="Gene3D" id="3.90.550.10">
    <property type="entry name" value="Spore Coat Polysaccharide Biosynthesis Protein SpsA, Chain A"/>
    <property type="match status" value="1"/>
</dbReference>
<evidence type="ECO:0000256" key="10">
    <source>
        <dbReference type="ARBA" id="ARBA00023268"/>
    </source>
</evidence>
<protein>
    <recommendedName>
        <fullName evidence="7">Bifunctional protein GlmU</fullName>
        <ecNumber evidence="5">2.3.1.157</ecNumber>
        <ecNumber evidence="6">2.7.7.23</ecNumber>
    </recommendedName>
</protein>
<dbReference type="HOGENOM" id="CLU_029499_0_1_2"/>
<dbReference type="InterPro" id="IPR029044">
    <property type="entry name" value="Nucleotide-diphossugar_trans"/>
</dbReference>
<dbReference type="GeneID" id="11972164"/>
<keyword evidence="8 16" id="KW-0808">Transferase</keyword>
<dbReference type="EC" id="2.7.7.23" evidence="6"/>
<name>H8I6A3_METCZ</name>
<dbReference type="Pfam" id="PF25087">
    <property type="entry name" value="GMPPB_C"/>
    <property type="match status" value="1"/>
</dbReference>
<evidence type="ECO:0000256" key="6">
    <source>
        <dbReference type="ARBA" id="ARBA00012457"/>
    </source>
</evidence>
<evidence type="ECO:0000256" key="13">
    <source>
        <dbReference type="ARBA" id="ARBA00048493"/>
    </source>
</evidence>
<dbReference type="EMBL" id="CP003243">
    <property type="protein sequence ID" value="AFD00750.1"/>
    <property type="molecule type" value="Genomic_DNA"/>
</dbReference>
<proteinExistence type="inferred from homology"/>
<evidence type="ECO:0000313" key="16">
    <source>
        <dbReference type="EMBL" id="AFD00750.1"/>
    </source>
</evidence>
<dbReference type="NCBIfam" id="TIGR03992">
    <property type="entry name" value="Arch_glmU"/>
    <property type="match status" value="1"/>
</dbReference>
<keyword evidence="10" id="KW-0511">Multifunctional enzyme</keyword>
<reference evidence="16 17" key="1">
    <citation type="journal article" date="2012" name="J. Bacteriol.">
        <title>Complete genome sequence of a thermophilic methanogen, Methanocella conradii HZ254, isolated from Chinese rice field soil.</title>
        <authorList>
            <person name="Lu Z."/>
            <person name="Lu Y."/>
        </authorList>
    </citation>
    <scope>NUCLEOTIDE SEQUENCE [LARGE SCALE GENOMIC DNA]</scope>
    <source>
        <strain evidence="17">DSM 24694 / JCM 17849 / CGMCC 1.5162 / HZ254</strain>
    </source>
</reference>
<dbReference type="InterPro" id="IPR050065">
    <property type="entry name" value="GlmU-like"/>
</dbReference>
<dbReference type="Gene3D" id="2.160.10.10">
    <property type="entry name" value="Hexapeptide repeat proteins"/>
    <property type="match status" value="1"/>
</dbReference>
<dbReference type="SUPFAM" id="SSF51161">
    <property type="entry name" value="Trimeric LpxA-like enzymes"/>
    <property type="match status" value="1"/>
</dbReference>
<dbReference type="STRING" id="1041930.Mtc_2010"/>
<evidence type="ECO:0000256" key="12">
    <source>
        <dbReference type="ARBA" id="ARBA00048247"/>
    </source>
</evidence>
<dbReference type="InterPro" id="IPR056729">
    <property type="entry name" value="GMPPB_C"/>
</dbReference>
<evidence type="ECO:0000256" key="4">
    <source>
        <dbReference type="ARBA" id="ARBA00007947"/>
    </source>
</evidence>
<evidence type="ECO:0000313" key="17">
    <source>
        <dbReference type="Proteomes" id="UP000005233"/>
    </source>
</evidence>
<dbReference type="PANTHER" id="PTHR43584:SF8">
    <property type="entry name" value="N-ACETYLMURAMATE ALPHA-1-PHOSPHATE URIDYLYLTRANSFERASE"/>
    <property type="match status" value="1"/>
</dbReference>
<comment type="pathway">
    <text evidence="2">Nucleotide-sugar biosynthesis; UDP-N-acetyl-alpha-D-glucosamine biosynthesis; UDP-N-acetyl-alpha-D-glucosamine from N-acetyl-alpha-D-glucosamine 1-phosphate: step 1/1.</text>
</comment>
<evidence type="ECO:0000256" key="2">
    <source>
        <dbReference type="ARBA" id="ARBA00005208"/>
    </source>
</evidence>
<evidence type="ECO:0000256" key="3">
    <source>
        <dbReference type="ARBA" id="ARBA00007707"/>
    </source>
</evidence>
<dbReference type="KEGG" id="mez:Mtc_2010"/>
<keyword evidence="9 16" id="KW-0548">Nucleotidyltransferase</keyword>
<feature type="domain" description="Nucleotidyl transferase" evidence="14">
    <location>
        <begin position="3"/>
        <end position="230"/>
    </location>
</feature>
<dbReference type="GO" id="GO:0006048">
    <property type="term" value="P:UDP-N-acetylglucosamine biosynthetic process"/>
    <property type="evidence" value="ECO:0007669"/>
    <property type="project" value="UniProtKB-UniPathway"/>
</dbReference>
<keyword evidence="11 16" id="KW-0012">Acyltransferase</keyword>
<evidence type="ECO:0000256" key="11">
    <source>
        <dbReference type="ARBA" id="ARBA00023315"/>
    </source>
</evidence>
<comment type="catalytic activity">
    <reaction evidence="13">
        <text>N-acetyl-alpha-D-glucosamine 1-phosphate + UTP + H(+) = UDP-N-acetyl-alpha-D-glucosamine + diphosphate</text>
        <dbReference type="Rhea" id="RHEA:13509"/>
        <dbReference type="ChEBI" id="CHEBI:15378"/>
        <dbReference type="ChEBI" id="CHEBI:33019"/>
        <dbReference type="ChEBI" id="CHEBI:46398"/>
        <dbReference type="ChEBI" id="CHEBI:57705"/>
        <dbReference type="ChEBI" id="CHEBI:57776"/>
        <dbReference type="EC" id="2.7.7.23"/>
    </reaction>
</comment>